<evidence type="ECO:0000313" key="1">
    <source>
        <dbReference type="EMBL" id="KDN94941.1"/>
    </source>
</evidence>
<sequence>MQLVSETDVLSTSYEQAEYIASLVARLKVCITKQLAQMEQAELEAEMVQDMSHISQAAVYAGNLTVDDVVYVKDNLFRCDYSYDWQIGWTCSGTQEEGRVKEKVRFSLEPDGALTFKFLKLEL</sequence>
<dbReference type="AlphaFoldDB" id="A0A066ZX55"/>
<keyword evidence="2" id="KW-1185">Reference proteome</keyword>
<protein>
    <submittedName>
        <fullName evidence="1">Uncharacterized protein</fullName>
    </submittedName>
</protein>
<name>A0A066ZX55_HYDMR</name>
<dbReference type="EMBL" id="JMIU01000001">
    <property type="protein sequence ID" value="KDN94941.1"/>
    <property type="molecule type" value="Genomic_DNA"/>
</dbReference>
<comment type="caution">
    <text evidence="1">The sequence shown here is derived from an EMBL/GenBank/DDBJ whole genome shotgun (WGS) entry which is preliminary data.</text>
</comment>
<dbReference type="Proteomes" id="UP000027341">
    <property type="component" value="Unassembled WGS sequence"/>
</dbReference>
<proteinExistence type="predicted"/>
<evidence type="ECO:0000313" key="2">
    <source>
        <dbReference type="Proteomes" id="UP000027341"/>
    </source>
</evidence>
<reference evidence="1 2" key="1">
    <citation type="submission" date="2014-04" db="EMBL/GenBank/DDBJ databases">
        <title>Draft genome sequence of Hydrogenovibrio marinus MH-110, a model organism for aerobic H2 metabolism.</title>
        <authorList>
            <person name="Cha H.J."/>
            <person name="Jo B.H."/>
            <person name="Hwang B.H."/>
        </authorList>
    </citation>
    <scope>NUCLEOTIDE SEQUENCE [LARGE SCALE GENOMIC DNA]</scope>
    <source>
        <strain evidence="1 2">MH-110</strain>
    </source>
</reference>
<accession>A0A066ZX55</accession>
<organism evidence="1 2">
    <name type="scientific">Hydrogenovibrio marinus</name>
    <dbReference type="NCBI Taxonomy" id="28885"/>
    <lineage>
        <taxon>Bacteria</taxon>
        <taxon>Pseudomonadati</taxon>
        <taxon>Pseudomonadota</taxon>
        <taxon>Gammaproteobacteria</taxon>
        <taxon>Thiotrichales</taxon>
        <taxon>Piscirickettsiaceae</taxon>
        <taxon>Hydrogenovibrio</taxon>
    </lineage>
</organism>
<gene>
    <name evidence="1" type="ORF">EI16_01110</name>
</gene>